<evidence type="ECO:0000259" key="2">
    <source>
        <dbReference type="Pfam" id="PF04865"/>
    </source>
</evidence>
<accession>A0A285TVD6</accession>
<sequence length="370" mass="39112">MTWPITSIAEREQRLREGIATGLKFTFTPGRASNIGVIAAEVAGEIDDVHQHIAWQAKQRFTKTADLEGLKRIAAEFGMSQHDPVAAPGAITITGTDGAELLAGAVWLHSGGQAYVTTETVNIAAGTATVAALAQEPGILGNLPAGETLSLSSPVAGIAGTATVTTAFVDGRDIEDKESFRARILFRQANPPMGGNAPDYVRWSTDIAGVDSVWITQMAMGLGTVSVRIASYDANGWPIPSENLRQKVEDHIEGHINPVTGQWEGRPATAQVFVIIIAAKLINLEFNSLSPSDSKTVKAVAANVQSLFRSKGEPGGTIRYSWLTGAVTNAVGEDYHDLATPAGPIVCGINELPVLNSIKVAGDTVWERPV</sequence>
<reference evidence="5 6" key="1">
    <citation type="submission" date="2017-08" db="EMBL/GenBank/DDBJ databases">
        <authorList>
            <person name="de Groot N.N."/>
        </authorList>
    </citation>
    <scope>NUCLEOTIDE SEQUENCE [LARGE SCALE GENOMIC DNA]</scope>
    <source>
        <strain evidence="5 6">USBA 78</strain>
    </source>
</reference>
<dbReference type="PANTHER" id="PTHR37829:SF3">
    <property type="entry name" value="PROTEIN JAYE-RELATED"/>
    <property type="match status" value="1"/>
</dbReference>
<proteinExistence type="inferred from homology"/>
<comment type="similarity">
    <text evidence="1">Belongs to the Mu gp47/PBSX XkdT family.</text>
</comment>
<dbReference type="EMBL" id="OBMM01000006">
    <property type="protein sequence ID" value="SOC28220.1"/>
    <property type="molecule type" value="Genomic_DNA"/>
</dbReference>
<dbReference type="AlphaFoldDB" id="A0A285TVD6"/>
<evidence type="ECO:0000313" key="5">
    <source>
        <dbReference type="EMBL" id="SOC28220.1"/>
    </source>
</evidence>
<evidence type="ECO:0000256" key="1">
    <source>
        <dbReference type="ARBA" id="ARBA00038087"/>
    </source>
</evidence>
<dbReference type="Pfam" id="PF26079">
    <property type="entry name" value="Baseplate_J_C"/>
    <property type="match status" value="1"/>
</dbReference>
<dbReference type="InterPro" id="IPR006949">
    <property type="entry name" value="Barrel_Baseplate_J-like"/>
</dbReference>
<evidence type="ECO:0000259" key="3">
    <source>
        <dbReference type="Pfam" id="PF26078"/>
    </source>
</evidence>
<evidence type="ECO:0000259" key="4">
    <source>
        <dbReference type="Pfam" id="PF26079"/>
    </source>
</evidence>
<dbReference type="Proteomes" id="UP000219068">
    <property type="component" value="Unassembled WGS sequence"/>
</dbReference>
<gene>
    <name evidence="5" type="ORF">SAMN05428964_106151</name>
</gene>
<dbReference type="InterPro" id="IPR058530">
    <property type="entry name" value="Baseplate_J-like_C"/>
</dbReference>
<dbReference type="Pfam" id="PF26078">
    <property type="entry name" value="Baseplate_J_M"/>
    <property type="match status" value="1"/>
</dbReference>
<dbReference type="InterPro" id="IPR058531">
    <property type="entry name" value="Baseplate_J_M"/>
</dbReference>
<dbReference type="Pfam" id="PF04865">
    <property type="entry name" value="Baseplate_J"/>
    <property type="match status" value="1"/>
</dbReference>
<feature type="domain" description="Baseplate J-like C-terminal" evidence="4">
    <location>
        <begin position="294"/>
        <end position="360"/>
    </location>
</feature>
<dbReference type="RefSeq" id="WP_097053081.1">
    <property type="nucleotide sequence ID" value="NZ_OBMM01000006.1"/>
</dbReference>
<dbReference type="InterPro" id="IPR052399">
    <property type="entry name" value="Phage_Baseplate_Assmbl_Protein"/>
</dbReference>
<feature type="domain" description="Baseplate protein J-like barrel" evidence="2">
    <location>
        <begin position="91"/>
        <end position="169"/>
    </location>
</feature>
<organism evidence="5 6">
    <name type="scientific">Thalassospira xiamenensis</name>
    <dbReference type="NCBI Taxonomy" id="220697"/>
    <lineage>
        <taxon>Bacteria</taxon>
        <taxon>Pseudomonadati</taxon>
        <taxon>Pseudomonadota</taxon>
        <taxon>Alphaproteobacteria</taxon>
        <taxon>Rhodospirillales</taxon>
        <taxon>Thalassospiraceae</taxon>
        <taxon>Thalassospira</taxon>
    </lineage>
</organism>
<dbReference type="PANTHER" id="PTHR37829">
    <property type="entry name" value="PHAGE-LIKE ELEMENT PBSX PROTEIN XKDT"/>
    <property type="match status" value="1"/>
</dbReference>
<name>A0A285TVD6_9PROT</name>
<protein>
    <submittedName>
        <fullName evidence="5">Uncharacterized phage protein gp47/JayE</fullName>
    </submittedName>
</protein>
<evidence type="ECO:0000313" key="6">
    <source>
        <dbReference type="Proteomes" id="UP000219068"/>
    </source>
</evidence>
<feature type="domain" description="Baseplate J-like central" evidence="3">
    <location>
        <begin position="193"/>
        <end position="274"/>
    </location>
</feature>